<dbReference type="CDD" id="cd07012">
    <property type="entry name" value="PBP2_Bug_TTT"/>
    <property type="match status" value="1"/>
</dbReference>
<dbReference type="SUPFAM" id="SSF53850">
    <property type="entry name" value="Periplasmic binding protein-like II"/>
    <property type="match status" value="1"/>
</dbReference>
<organism evidence="3 4">
    <name type="scientific">Pseudorhodoferax soli</name>
    <dbReference type="NCBI Taxonomy" id="545864"/>
    <lineage>
        <taxon>Bacteria</taxon>
        <taxon>Pseudomonadati</taxon>
        <taxon>Pseudomonadota</taxon>
        <taxon>Betaproteobacteria</taxon>
        <taxon>Burkholderiales</taxon>
        <taxon>Comamonadaceae</taxon>
    </lineage>
</organism>
<dbReference type="PIRSF" id="PIRSF017082">
    <property type="entry name" value="YflP"/>
    <property type="match status" value="1"/>
</dbReference>
<dbReference type="PANTHER" id="PTHR42928">
    <property type="entry name" value="TRICARBOXYLATE-BINDING PROTEIN"/>
    <property type="match status" value="1"/>
</dbReference>
<dbReference type="InterPro" id="IPR005064">
    <property type="entry name" value="BUG"/>
</dbReference>
<evidence type="ECO:0000256" key="1">
    <source>
        <dbReference type="ARBA" id="ARBA00006987"/>
    </source>
</evidence>
<feature type="chain" id="PRO_5016925711" evidence="2">
    <location>
        <begin position="31"/>
        <end position="332"/>
    </location>
</feature>
<feature type="signal peptide" evidence="2">
    <location>
        <begin position="1"/>
        <end position="30"/>
    </location>
</feature>
<protein>
    <submittedName>
        <fullName evidence="3">Tripartite-type tricarboxylate transporter receptor subunit TctC</fullName>
    </submittedName>
</protein>
<reference evidence="3 4" key="1">
    <citation type="submission" date="2018-07" db="EMBL/GenBank/DDBJ databases">
        <title>Genomic Encyclopedia of Type Strains, Phase IV (KMG-IV): sequencing the most valuable type-strain genomes for metagenomic binning, comparative biology and taxonomic classification.</title>
        <authorList>
            <person name="Goeker M."/>
        </authorList>
    </citation>
    <scope>NUCLEOTIDE SEQUENCE [LARGE SCALE GENOMIC DNA]</scope>
    <source>
        <strain evidence="3 4">DSM 21634</strain>
    </source>
</reference>
<dbReference type="PANTHER" id="PTHR42928:SF5">
    <property type="entry name" value="BLR1237 PROTEIN"/>
    <property type="match status" value="1"/>
</dbReference>
<dbReference type="OrthoDB" id="8678477at2"/>
<dbReference type="Gene3D" id="3.40.190.10">
    <property type="entry name" value="Periplasmic binding protein-like II"/>
    <property type="match status" value="1"/>
</dbReference>
<keyword evidence="2" id="KW-0732">Signal</keyword>
<accession>A0A368XR02</accession>
<name>A0A368XR02_9BURK</name>
<dbReference type="AlphaFoldDB" id="A0A368XR02"/>
<dbReference type="Proteomes" id="UP000252884">
    <property type="component" value="Unassembled WGS sequence"/>
</dbReference>
<sequence>MQTPDATPLWPRRRAVLAAAGAVLALPARAQVPAFPSRPIRLVVPFPPGGGTDLLVRLYAQALQDAWGQSVVVDNRSGAGGVIGAQHVQTQPPDGYTLLVTVSTTHAILPHMQKLPFDPFKDFTAVTLLTRAQSGLFVRADHPAASFQAFVAAAKAQPQPTAVGDWGVGSFGHLVAAALGATLGFQVVPVHYRGAAPIALAVLAGEVPAGSADVATLRPHLQAGKLRMLAINGAARHPALPDVPTYGELGVADLDPYSWFGVFAPAGTPLPLREKFADVAQQLARSPQAGARLAELGFIPVGSSPAAFEAEWRASYTAFGNLVRKTGIRVDG</sequence>
<dbReference type="RefSeq" id="WP_114469869.1">
    <property type="nucleotide sequence ID" value="NZ_QPJK01000006.1"/>
</dbReference>
<dbReference type="InterPro" id="IPR042100">
    <property type="entry name" value="Bug_dom1"/>
</dbReference>
<dbReference type="Gene3D" id="3.40.190.150">
    <property type="entry name" value="Bordetella uptake gene, domain 1"/>
    <property type="match status" value="1"/>
</dbReference>
<evidence type="ECO:0000256" key="2">
    <source>
        <dbReference type="SAM" id="SignalP"/>
    </source>
</evidence>
<gene>
    <name evidence="3" type="ORF">DES41_106342</name>
</gene>
<dbReference type="EMBL" id="QPJK01000006">
    <property type="protein sequence ID" value="RCW69468.1"/>
    <property type="molecule type" value="Genomic_DNA"/>
</dbReference>
<keyword evidence="3" id="KW-0675">Receptor</keyword>
<proteinExistence type="inferred from homology"/>
<comment type="similarity">
    <text evidence="1">Belongs to the UPF0065 (bug) family.</text>
</comment>
<comment type="caution">
    <text evidence="3">The sequence shown here is derived from an EMBL/GenBank/DDBJ whole genome shotgun (WGS) entry which is preliminary data.</text>
</comment>
<evidence type="ECO:0000313" key="4">
    <source>
        <dbReference type="Proteomes" id="UP000252884"/>
    </source>
</evidence>
<dbReference type="Pfam" id="PF03401">
    <property type="entry name" value="TctC"/>
    <property type="match status" value="1"/>
</dbReference>
<evidence type="ECO:0000313" key="3">
    <source>
        <dbReference type="EMBL" id="RCW69468.1"/>
    </source>
</evidence>
<keyword evidence="4" id="KW-1185">Reference proteome</keyword>